<dbReference type="InterPro" id="IPR051783">
    <property type="entry name" value="NAD(P)-dependent_oxidoreduct"/>
</dbReference>
<dbReference type="STRING" id="1141662.OOA_11698"/>
<dbReference type="OrthoDB" id="5292533at2"/>
<dbReference type="RefSeq" id="WP_008912338.1">
    <property type="nucleotide sequence ID" value="NZ_KB233223.1"/>
</dbReference>
<sequence length="295" mass="32124">MRIFVTGATGFLGSTIVHQLLSQGYQVLGLTRSKQGAAQLTSLGAEVHLGDINDLDSLRIGSTLADGIIHTAFNHDFSTFAANCQTDRLAIEAMGSVLKGLDKPFIVTSIAGMGALENHQLALENQFNIDSTNPRKESELAALQLIEQGINVSIIRLPQVHNTIKQGLITDLKQLAKQKGVSAYVDDGQNRWAAVHISDAARLYLLALQRQSAGSRYHAVAEEGISLKSIAKAIANGLNIPTQSMTQEQSQDHFGWLHRFVNHDMSASSIMTQRLLGWKPIGPSLLSDLQQMEYD</sequence>
<dbReference type="Pfam" id="PF01370">
    <property type="entry name" value="Epimerase"/>
    <property type="match status" value="1"/>
</dbReference>
<dbReference type="SUPFAM" id="SSF51735">
    <property type="entry name" value="NAD(P)-binding Rossmann-fold domains"/>
    <property type="match status" value="1"/>
</dbReference>
<reference evidence="2 3" key="1">
    <citation type="journal article" date="2012" name="BMC Genomics">
        <title>Comparative genomics of bacteria in the genus Providencia isolated from wild Drosophila melanogaster.</title>
        <authorList>
            <person name="Galac M.R."/>
            <person name="Lazzaro B.P."/>
        </authorList>
    </citation>
    <scope>NUCLEOTIDE SEQUENCE [LARGE SCALE GENOMIC DNA]</scope>
    <source>
        <strain evidence="2 3">DSM 19968</strain>
    </source>
</reference>
<evidence type="ECO:0000259" key="1">
    <source>
        <dbReference type="Pfam" id="PF01370"/>
    </source>
</evidence>
<dbReference type="GO" id="GO:0005737">
    <property type="term" value="C:cytoplasm"/>
    <property type="evidence" value="ECO:0007669"/>
    <property type="project" value="TreeGrafter"/>
</dbReference>
<gene>
    <name evidence="2" type="ORF">OOA_11698</name>
</gene>
<dbReference type="CDD" id="cd05262">
    <property type="entry name" value="SDR_a7"/>
    <property type="match status" value="1"/>
</dbReference>
<dbReference type="EMBL" id="AKKL01000032">
    <property type="protein sequence ID" value="EKT60698.1"/>
    <property type="molecule type" value="Genomic_DNA"/>
</dbReference>
<dbReference type="InterPro" id="IPR036291">
    <property type="entry name" value="NAD(P)-bd_dom_sf"/>
</dbReference>
<evidence type="ECO:0000313" key="2">
    <source>
        <dbReference type="EMBL" id="EKT60698.1"/>
    </source>
</evidence>
<dbReference type="InterPro" id="IPR001509">
    <property type="entry name" value="Epimerase_deHydtase"/>
</dbReference>
<dbReference type="GO" id="GO:0004029">
    <property type="term" value="F:aldehyde dehydrogenase (NAD+) activity"/>
    <property type="evidence" value="ECO:0007669"/>
    <property type="project" value="TreeGrafter"/>
</dbReference>
<proteinExistence type="predicted"/>
<dbReference type="AlphaFoldDB" id="K8WJC1"/>
<feature type="domain" description="NAD-dependent epimerase/dehydratase" evidence="1">
    <location>
        <begin position="3"/>
        <end position="217"/>
    </location>
</feature>
<dbReference type="PANTHER" id="PTHR48079">
    <property type="entry name" value="PROTEIN YEEZ"/>
    <property type="match status" value="1"/>
</dbReference>
<dbReference type="Gene3D" id="3.40.50.720">
    <property type="entry name" value="NAD(P)-binding Rossmann-like Domain"/>
    <property type="match status" value="1"/>
</dbReference>
<name>K8WJC1_9GAMM</name>
<dbReference type="PANTHER" id="PTHR48079:SF6">
    <property type="entry name" value="NAD(P)-BINDING DOMAIN-CONTAINING PROTEIN-RELATED"/>
    <property type="match status" value="1"/>
</dbReference>
<organism evidence="2 3">
    <name type="scientific">Providencia burhodogranariea DSM 19968</name>
    <dbReference type="NCBI Taxonomy" id="1141662"/>
    <lineage>
        <taxon>Bacteria</taxon>
        <taxon>Pseudomonadati</taxon>
        <taxon>Pseudomonadota</taxon>
        <taxon>Gammaproteobacteria</taxon>
        <taxon>Enterobacterales</taxon>
        <taxon>Morganellaceae</taxon>
        <taxon>Providencia</taxon>
    </lineage>
</organism>
<accession>K8WJC1</accession>
<dbReference type="eggNOG" id="COG0451">
    <property type="taxonomic scope" value="Bacteria"/>
</dbReference>
<protein>
    <recommendedName>
        <fullName evidence="1">NAD-dependent epimerase/dehydratase domain-containing protein</fullName>
    </recommendedName>
</protein>
<dbReference type="HOGENOM" id="CLU_007383_12_3_6"/>
<keyword evidence="3" id="KW-1185">Reference proteome</keyword>
<evidence type="ECO:0000313" key="3">
    <source>
        <dbReference type="Proteomes" id="UP000009336"/>
    </source>
</evidence>
<dbReference type="PATRIC" id="fig|1141662.3.peg.2369"/>
<comment type="caution">
    <text evidence="2">The sequence shown here is derived from an EMBL/GenBank/DDBJ whole genome shotgun (WGS) entry which is preliminary data.</text>
</comment>
<dbReference type="Proteomes" id="UP000009336">
    <property type="component" value="Unassembled WGS sequence"/>
</dbReference>